<dbReference type="InterPro" id="IPR006120">
    <property type="entry name" value="Resolvase_HTH_dom"/>
</dbReference>
<reference evidence="2 3" key="2">
    <citation type="journal article" date="2022" name="Arch. Microbiol.">
        <title>Rhodococcus pseudokoreensis sp. nov. isolated from the rhizosphere of young M26 apple rootstocks.</title>
        <authorList>
            <person name="Kampfer P."/>
            <person name="Glaeser S.P."/>
            <person name="Blom J."/>
            <person name="Wolf J."/>
            <person name="Benning S."/>
            <person name="Schloter M."/>
            <person name="Neumann-Schaal M."/>
        </authorList>
    </citation>
    <scope>NUCLEOTIDE SEQUENCE [LARGE SCALE GENOMIC DNA]</scope>
    <source>
        <strain evidence="2 3">R79</strain>
    </source>
</reference>
<evidence type="ECO:0000313" key="3">
    <source>
        <dbReference type="Proteomes" id="UP000662986"/>
    </source>
</evidence>
<dbReference type="EMBL" id="CP070619">
    <property type="protein sequence ID" value="QSE90309.1"/>
    <property type="molecule type" value="Genomic_DNA"/>
</dbReference>
<proteinExistence type="predicted"/>
<reference evidence="2 3" key="1">
    <citation type="journal article" date="2021" name="Microbiol. Resour. Announc.">
        <title>Complete Genome Sequences of Two Rhodococcus sp. Strains with Large and Linear Chromosomes, Isolated from Apple Rhizosphere.</title>
        <authorList>
            <person name="Benning S."/>
            <person name="Brugnone N."/>
            <person name="Siani R."/>
            <person name="Kublik S."/>
            <person name="Schloter M."/>
            <person name="Rad V."/>
        </authorList>
    </citation>
    <scope>NUCLEOTIDE SEQUENCE [LARGE SCALE GENOMIC DNA]</scope>
    <source>
        <strain evidence="2 3">R79</strain>
    </source>
</reference>
<accession>A0A974ZU25</accession>
<dbReference type="RefSeq" id="WP_206006779.1">
    <property type="nucleotide sequence ID" value="NZ_CP070619.1"/>
</dbReference>
<name>A0A974ZU25_9NOCA</name>
<feature type="domain" description="Resolvase HTH" evidence="1">
    <location>
        <begin position="6"/>
        <end position="43"/>
    </location>
</feature>
<gene>
    <name evidence="2" type="ORF">JWS13_17620</name>
</gene>
<evidence type="ECO:0000313" key="2">
    <source>
        <dbReference type="EMBL" id="QSE90309.1"/>
    </source>
</evidence>
<organism evidence="2 3">
    <name type="scientific">Rhodococcus pseudokoreensis</name>
    <dbReference type="NCBI Taxonomy" id="2811421"/>
    <lineage>
        <taxon>Bacteria</taxon>
        <taxon>Bacillati</taxon>
        <taxon>Actinomycetota</taxon>
        <taxon>Actinomycetes</taxon>
        <taxon>Mycobacteriales</taxon>
        <taxon>Nocardiaceae</taxon>
        <taxon>Rhodococcus</taxon>
    </lineage>
</organism>
<protein>
    <submittedName>
        <fullName evidence="2">Helix-turn-helix domain-containing protein</fullName>
    </submittedName>
</protein>
<evidence type="ECO:0000259" key="1">
    <source>
        <dbReference type="Pfam" id="PF02796"/>
    </source>
</evidence>
<dbReference type="Pfam" id="PF02796">
    <property type="entry name" value="HTH_7"/>
    <property type="match status" value="1"/>
</dbReference>
<keyword evidence="3" id="KW-1185">Reference proteome</keyword>
<sequence>MTAATGRPPTTRETIAPDVAKLHAEGHGRNEIARQLDCSPSTVTKAAEIAGVTFDRTATVQATEAAKLDAKARRSRLAVRWLDIAEQALDAISPHNPRDARDLAVVAGVATDKSLRLDEFDNTDSDYATVDVWLAAMLTTNPGTER</sequence>
<dbReference type="Proteomes" id="UP000662986">
    <property type="component" value="Chromosome"/>
</dbReference>